<evidence type="ECO:0000313" key="4">
    <source>
        <dbReference type="Proteomes" id="UP000001258"/>
    </source>
</evidence>
<dbReference type="HOGENOM" id="CLU_051163_0_0_9"/>
<dbReference type="Gene3D" id="2.60.40.10">
    <property type="entry name" value="Immunoglobulins"/>
    <property type="match status" value="3"/>
</dbReference>
<dbReference type="eggNOG" id="COG1470">
    <property type="taxonomic scope" value="Bacteria"/>
</dbReference>
<dbReference type="Pfam" id="PF10633">
    <property type="entry name" value="NPCBM_assoc"/>
    <property type="match status" value="2"/>
</dbReference>
<feature type="domain" description="Alpha-galactosidase NEW3" evidence="2">
    <location>
        <begin position="265"/>
        <end position="340"/>
    </location>
</feature>
<dbReference type="PANTHER" id="PTHR39198:SF1">
    <property type="entry name" value="ALPHA-GALACTOSIDASE NEW3 DOMAIN-CONTAINING PROTEIN"/>
    <property type="match status" value="1"/>
</dbReference>
<proteinExistence type="predicted"/>
<evidence type="ECO:0000259" key="2">
    <source>
        <dbReference type="Pfam" id="PF10633"/>
    </source>
</evidence>
<keyword evidence="4" id="KW-1185">Reference proteome</keyword>
<sequence length="385" mass="40838">MFGRKVLSFLMIIILLGTMLQVNQAYALESVTLFTPHTGTSAAPGDTIRYNVDVMNNGSSIQSMSFAMEGLPKGWNYNIKSDEADVRELSVKGNSEASITAEISVPLDADKGEYQFALVATDGNSQSTLDLAVSVTEQGSFETELTTKQGNLEGHADSTFSYTVTLSNKTAEAQNYALSNSADDGWGVRFLSEGNSVTSLSLDPNTSTDLTVEVTPPENVEADTYEIPITASTTDSNSELVLEAVVTGSYGIEVTTPTGVLNTDMTAGDDQTIELVITNTGTAPLTDINLSVDAPSEWEVEFDENTIADLEPGDSKTVKATVTAPKDAIAGDYVATFTASTDETSSDATFRISVGTSTVWGIVSIAIILGVVGGLYSIIRKFGRR</sequence>
<organism evidence="3 4">
    <name type="scientific">Halalkalibacterium halodurans (strain ATCC BAA-125 / DSM 18197 / FERM 7344 / JCM 9153 / C-125)</name>
    <name type="common">Bacillus halodurans</name>
    <dbReference type="NCBI Taxonomy" id="272558"/>
    <lineage>
        <taxon>Bacteria</taxon>
        <taxon>Bacillati</taxon>
        <taxon>Bacillota</taxon>
        <taxon>Bacilli</taxon>
        <taxon>Bacillales</taxon>
        <taxon>Bacillaceae</taxon>
        <taxon>Halalkalibacterium (ex Joshi et al. 2022)</taxon>
    </lineage>
</organism>
<keyword evidence="1" id="KW-0812">Transmembrane</keyword>
<dbReference type="PIR" id="G84051">
    <property type="entry name" value="G84051"/>
</dbReference>
<evidence type="ECO:0000256" key="1">
    <source>
        <dbReference type="SAM" id="Phobius"/>
    </source>
</evidence>
<reference evidence="3 4" key="1">
    <citation type="journal article" date="2000" name="Nucleic Acids Res.">
        <title>Complete genome sequence of the alkaliphilic bacterium Bacillus halodurans and genomic sequence comparison with Bacillus subtilis.</title>
        <authorList>
            <person name="Takami H."/>
            <person name="Nakasone K."/>
            <person name="Takaki Y."/>
            <person name="Maeno G."/>
            <person name="Sasaki R."/>
            <person name="Masui N."/>
            <person name="Fuji F."/>
            <person name="Hirama C."/>
            <person name="Nakamura Y."/>
            <person name="Ogasawara N."/>
            <person name="Kuhara S."/>
            <person name="Horikoshi K."/>
        </authorList>
    </citation>
    <scope>NUCLEOTIDE SEQUENCE [LARGE SCALE GENOMIC DNA]</scope>
    <source>
        <strain evidence="4">ATCC BAA-125 / DSM 18197 / FERM 7344 / JCM 9153 / C-125</strain>
    </source>
</reference>
<keyword evidence="1" id="KW-0472">Membrane</keyword>
<evidence type="ECO:0000313" key="3">
    <source>
        <dbReference type="EMBL" id="BAB06934.1"/>
    </source>
</evidence>
<keyword evidence="1" id="KW-1133">Transmembrane helix</keyword>
<feature type="domain" description="Alpha-galactosidase NEW3" evidence="2">
    <location>
        <begin position="43"/>
        <end position="121"/>
    </location>
</feature>
<dbReference type="KEGG" id="bha:BH3215"/>
<dbReference type="Proteomes" id="UP000001258">
    <property type="component" value="Chromosome"/>
</dbReference>
<name>Q9K7Z2_HALH5</name>
<dbReference type="InterPro" id="IPR018905">
    <property type="entry name" value="A-galactase_NEW3"/>
</dbReference>
<dbReference type="PANTHER" id="PTHR39198">
    <property type="entry name" value="HYPOTHETICAL MEMBRANE PROTEIN, CONSERVED"/>
    <property type="match status" value="1"/>
</dbReference>
<dbReference type="STRING" id="272558.gene:10729127"/>
<dbReference type="AlphaFoldDB" id="Q9K7Z2"/>
<feature type="transmembrane region" description="Helical" evidence="1">
    <location>
        <begin position="359"/>
        <end position="379"/>
    </location>
</feature>
<protein>
    <submittedName>
        <fullName evidence="3">BH3215 protein</fullName>
    </submittedName>
</protein>
<accession>Q9K7Z2</accession>
<dbReference type="InterPro" id="IPR013783">
    <property type="entry name" value="Ig-like_fold"/>
</dbReference>
<dbReference type="RefSeq" id="WP_010899358.1">
    <property type="nucleotide sequence ID" value="NC_002570.2"/>
</dbReference>
<dbReference type="EMBL" id="BA000004">
    <property type="protein sequence ID" value="BAB06934.1"/>
    <property type="molecule type" value="Genomic_DNA"/>
</dbReference>
<gene>
    <name evidence="3" type="ordered locus">BH3215</name>
</gene>